<evidence type="ECO:0000259" key="14">
    <source>
        <dbReference type="PROSITE" id="PS50110"/>
    </source>
</evidence>
<dbReference type="SMART" id="SM00862">
    <property type="entry name" value="Trans_reg_C"/>
    <property type="match status" value="1"/>
</dbReference>
<dbReference type="InterPro" id="IPR016032">
    <property type="entry name" value="Sig_transdc_resp-reg_C-effctor"/>
</dbReference>
<evidence type="ECO:0000256" key="13">
    <source>
        <dbReference type="PROSITE-ProRule" id="PRU01091"/>
    </source>
</evidence>
<dbReference type="FunFam" id="3.40.50.2300:FF:000001">
    <property type="entry name" value="DNA-binding response regulator PhoB"/>
    <property type="match status" value="1"/>
</dbReference>
<keyword evidence="8" id="KW-0010">Activator</keyword>
<dbReference type="GO" id="GO:0032993">
    <property type="term" value="C:protein-DNA complex"/>
    <property type="evidence" value="ECO:0007669"/>
    <property type="project" value="TreeGrafter"/>
</dbReference>
<feature type="DNA-binding region" description="OmpR/PhoB-type" evidence="13">
    <location>
        <begin position="120"/>
        <end position="217"/>
    </location>
</feature>
<dbReference type="PROSITE" id="PS50110">
    <property type="entry name" value="RESPONSE_REGULATORY"/>
    <property type="match status" value="1"/>
</dbReference>
<feature type="domain" description="OmpR/PhoB-type" evidence="15">
    <location>
        <begin position="120"/>
        <end position="217"/>
    </location>
</feature>
<dbReference type="SUPFAM" id="SSF46894">
    <property type="entry name" value="C-terminal effector domain of the bipartite response regulators"/>
    <property type="match status" value="1"/>
</dbReference>
<evidence type="ECO:0000256" key="6">
    <source>
        <dbReference type="ARBA" id="ARBA00023026"/>
    </source>
</evidence>
<dbReference type="CDD" id="cd00383">
    <property type="entry name" value="trans_reg_C"/>
    <property type="match status" value="1"/>
</dbReference>
<evidence type="ECO:0000256" key="3">
    <source>
        <dbReference type="ARBA" id="ARBA00022553"/>
    </source>
</evidence>
<gene>
    <name evidence="16" type="ORF">ERX27_01150</name>
</gene>
<comment type="function">
    <text evidence="10">Member of the two-component regulatory system HssS/HssR involved in intracellular heme homeostasis and tempering of staphylococcal virulence. Phosphorylated HssR binds to a direct repeat sequence within hrtAB promoter and activates the expression of hrtAB, an efflux pump, in response to extracellular heme, hemin, hemoglobin or blood.</text>
</comment>
<dbReference type="AlphaFoldDB" id="A0A4R6BFT1"/>
<reference evidence="16 17" key="1">
    <citation type="submission" date="2019-01" db="EMBL/GenBank/DDBJ databases">
        <title>Draft genome sequences of the type strains of six Macrococcus species.</title>
        <authorList>
            <person name="Mazhar S."/>
            <person name="Altermann E."/>
            <person name="Hill C."/>
            <person name="Mcauliffe O."/>
        </authorList>
    </citation>
    <scope>NUCLEOTIDE SEQUENCE [LARGE SCALE GENOMIC DNA]</scope>
    <source>
        <strain evidence="16 17">CCM4811</strain>
    </source>
</reference>
<evidence type="ECO:0000313" key="16">
    <source>
        <dbReference type="EMBL" id="TDL98727.1"/>
    </source>
</evidence>
<name>A0A4R6BFT1_9STAP</name>
<comment type="caution">
    <text evidence="16">The sequence shown here is derived from an EMBL/GenBank/DDBJ whole genome shotgun (WGS) entry which is preliminary data.</text>
</comment>
<keyword evidence="6" id="KW-0843">Virulence</keyword>
<comment type="subcellular location">
    <subcellularLocation>
        <location evidence="1">Cytoplasm</location>
    </subcellularLocation>
</comment>
<keyword evidence="7 13" id="KW-0238">DNA-binding</keyword>
<dbReference type="GO" id="GO:0005829">
    <property type="term" value="C:cytosol"/>
    <property type="evidence" value="ECO:0007669"/>
    <property type="project" value="TreeGrafter"/>
</dbReference>
<dbReference type="RefSeq" id="WP_133430989.1">
    <property type="nucleotide sequence ID" value="NZ_SCWA01000002.1"/>
</dbReference>
<dbReference type="InterPro" id="IPR036388">
    <property type="entry name" value="WH-like_DNA-bd_sf"/>
</dbReference>
<dbReference type="Pfam" id="PF00072">
    <property type="entry name" value="Response_reg"/>
    <property type="match status" value="1"/>
</dbReference>
<dbReference type="SMART" id="SM00448">
    <property type="entry name" value="REC"/>
    <property type="match status" value="1"/>
</dbReference>
<keyword evidence="17" id="KW-1185">Reference proteome</keyword>
<dbReference type="Pfam" id="PF00486">
    <property type="entry name" value="Trans_reg_C"/>
    <property type="match status" value="1"/>
</dbReference>
<dbReference type="InterPro" id="IPR001789">
    <property type="entry name" value="Sig_transdc_resp-reg_receiver"/>
</dbReference>
<evidence type="ECO:0000256" key="5">
    <source>
        <dbReference type="ARBA" id="ARBA00023015"/>
    </source>
</evidence>
<keyword evidence="5" id="KW-0805">Transcription regulation</keyword>
<dbReference type="InterPro" id="IPR001867">
    <property type="entry name" value="OmpR/PhoB-type_DNA-bd"/>
</dbReference>
<dbReference type="PROSITE" id="PS51755">
    <property type="entry name" value="OMPR_PHOB"/>
    <property type="match status" value="1"/>
</dbReference>
<feature type="domain" description="Response regulatory" evidence="14">
    <location>
        <begin position="3"/>
        <end position="114"/>
    </location>
</feature>
<protein>
    <recommendedName>
        <fullName evidence="11">Heme response regulator HssR</fullName>
    </recommendedName>
</protein>
<evidence type="ECO:0000256" key="12">
    <source>
        <dbReference type="PROSITE-ProRule" id="PRU00169"/>
    </source>
</evidence>
<dbReference type="CDD" id="cd17574">
    <property type="entry name" value="REC_OmpR"/>
    <property type="match status" value="1"/>
</dbReference>
<dbReference type="PANTHER" id="PTHR48111:SF49">
    <property type="entry name" value="HEME RESPONSE REGULATOR HSSR"/>
    <property type="match status" value="1"/>
</dbReference>
<evidence type="ECO:0000256" key="11">
    <source>
        <dbReference type="ARBA" id="ARBA00039976"/>
    </source>
</evidence>
<dbReference type="InterPro" id="IPR011006">
    <property type="entry name" value="CheY-like_superfamily"/>
</dbReference>
<dbReference type="GO" id="GO:0006355">
    <property type="term" value="P:regulation of DNA-templated transcription"/>
    <property type="evidence" value="ECO:0007669"/>
    <property type="project" value="InterPro"/>
</dbReference>
<dbReference type="SUPFAM" id="SSF52172">
    <property type="entry name" value="CheY-like"/>
    <property type="match status" value="1"/>
</dbReference>
<keyword evidence="3 12" id="KW-0597">Phosphoprotein</keyword>
<keyword evidence="4" id="KW-0902">Two-component regulatory system</keyword>
<sequence length="218" mass="25236">MKKILVVDDERAIREMVERGLKQYEVKLAADGDEAIHVLDHEKIDLCIVDVMMPGMDGFELCDHIKTYYEKPVIMLTARSELSDKRSAFEAGTDDYVTKPFLVEELAFRVNAILNRYQAQSALTLGRMELDIDSYEVVVGEDTLYLPRKEFELLAELIRLSPKVGTREQLIEHVWGFDFDGDERTIDVHIKRLRKRLANYPEFEILTVRGVGYKVQHV</sequence>
<proteinExistence type="predicted"/>
<dbReference type="OrthoDB" id="9790442at2"/>
<keyword evidence="9" id="KW-0804">Transcription</keyword>
<evidence type="ECO:0000256" key="7">
    <source>
        <dbReference type="ARBA" id="ARBA00023125"/>
    </source>
</evidence>
<dbReference type="PANTHER" id="PTHR48111">
    <property type="entry name" value="REGULATOR OF RPOS"/>
    <property type="match status" value="1"/>
</dbReference>
<dbReference type="EMBL" id="SCWA01000002">
    <property type="protein sequence ID" value="TDL98727.1"/>
    <property type="molecule type" value="Genomic_DNA"/>
</dbReference>
<evidence type="ECO:0000256" key="8">
    <source>
        <dbReference type="ARBA" id="ARBA00023159"/>
    </source>
</evidence>
<evidence type="ECO:0000259" key="15">
    <source>
        <dbReference type="PROSITE" id="PS51755"/>
    </source>
</evidence>
<evidence type="ECO:0000256" key="1">
    <source>
        <dbReference type="ARBA" id="ARBA00004496"/>
    </source>
</evidence>
<organism evidence="16 17">
    <name type="scientific">Macrococcus brunensis</name>
    <dbReference type="NCBI Taxonomy" id="198483"/>
    <lineage>
        <taxon>Bacteria</taxon>
        <taxon>Bacillati</taxon>
        <taxon>Bacillota</taxon>
        <taxon>Bacilli</taxon>
        <taxon>Bacillales</taxon>
        <taxon>Staphylococcaceae</taxon>
        <taxon>Macrococcus</taxon>
    </lineage>
</organism>
<feature type="modified residue" description="4-aspartylphosphate" evidence="12">
    <location>
        <position position="50"/>
    </location>
</feature>
<evidence type="ECO:0000256" key="9">
    <source>
        <dbReference type="ARBA" id="ARBA00023163"/>
    </source>
</evidence>
<dbReference type="Gene3D" id="3.40.50.2300">
    <property type="match status" value="1"/>
</dbReference>
<dbReference type="InterPro" id="IPR039420">
    <property type="entry name" value="WalR-like"/>
</dbReference>
<dbReference type="Proteomes" id="UP000295310">
    <property type="component" value="Unassembled WGS sequence"/>
</dbReference>
<dbReference type="Gene3D" id="1.10.10.10">
    <property type="entry name" value="Winged helix-like DNA-binding domain superfamily/Winged helix DNA-binding domain"/>
    <property type="match status" value="1"/>
</dbReference>
<dbReference type="GO" id="GO:0000976">
    <property type="term" value="F:transcription cis-regulatory region binding"/>
    <property type="evidence" value="ECO:0007669"/>
    <property type="project" value="TreeGrafter"/>
</dbReference>
<evidence type="ECO:0000313" key="17">
    <source>
        <dbReference type="Proteomes" id="UP000295310"/>
    </source>
</evidence>
<keyword evidence="2" id="KW-0963">Cytoplasm</keyword>
<accession>A0A4R6BFT1</accession>
<dbReference type="GO" id="GO:0000156">
    <property type="term" value="F:phosphorelay response regulator activity"/>
    <property type="evidence" value="ECO:0007669"/>
    <property type="project" value="TreeGrafter"/>
</dbReference>
<evidence type="ECO:0000256" key="10">
    <source>
        <dbReference type="ARBA" id="ARBA00037471"/>
    </source>
</evidence>
<evidence type="ECO:0000256" key="4">
    <source>
        <dbReference type="ARBA" id="ARBA00023012"/>
    </source>
</evidence>
<evidence type="ECO:0000256" key="2">
    <source>
        <dbReference type="ARBA" id="ARBA00022490"/>
    </source>
</evidence>